<protein>
    <submittedName>
        <fullName evidence="1">Uncharacterized protein</fullName>
    </submittedName>
</protein>
<dbReference type="RefSeq" id="WP_184529276.1">
    <property type="nucleotide sequence ID" value="NZ_JACHGK010000021.1"/>
</dbReference>
<organism evidence="1 2">
    <name type="scientific">Bacillus benzoevorans</name>
    <dbReference type="NCBI Taxonomy" id="1456"/>
    <lineage>
        <taxon>Bacteria</taxon>
        <taxon>Bacillati</taxon>
        <taxon>Bacillota</taxon>
        <taxon>Bacilli</taxon>
        <taxon>Bacillales</taxon>
        <taxon>Bacillaceae</taxon>
        <taxon>Bacillus</taxon>
    </lineage>
</organism>
<name>A0A7X0HUZ3_9BACI</name>
<gene>
    <name evidence="1" type="ORF">HNR53_004059</name>
</gene>
<dbReference type="EMBL" id="JACHGK010000021">
    <property type="protein sequence ID" value="MBB6447379.1"/>
    <property type="molecule type" value="Genomic_DNA"/>
</dbReference>
<dbReference type="Proteomes" id="UP000531594">
    <property type="component" value="Unassembled WGS sequence"/>
</dbReference>
<sequence length="68" mass="7837">MLKYKKEKKLGIERSDSPYRVDQNGLAHEVGKIRGIEIELSEEGYTKDLEELASMTFAELSQYLGFPR</sequence>
<dbReference type="AlphaFoldDB" id="A0A7X0HUZ3"/>
<evidence type="ECO:0000313" key="2">
    <source>
        <dbReference type="Proteomes" id="UP000531594"/>
    </source>
</evidence>
<proteinExistence type="predicted"/>
<evidence type="ECO:0000313" key="1">
    <source>
        <dbReference type="EMBL" id="MBB6447379.1"/>
    </source>
</evidence>
<reference evidence="1 2" key="1">
    <citation type="submission" date="2020-08" db="EMBL/GenBank/DDBJ databases">
        <title>Genomic Encyclopedia of Type Strains, Phase IV (KMG-IV): sequencing the most valuable type-strain genomes for metagenomic binning, comparative biology and taxonomic classification.</title>
        <authorList>
            <person name="Goeker M."/>
        </authorList>
    </citation>
    <scope>NUCLEOTIDE SEQUENCE [LARGE SCALE GENOMIC DNA]</scope>
    <source>
        <strain evidence="1 2">DSM 5391</strain>
    </source>
</reference>
<accession>A0A7X0HUZ3</accession>
<comment type="caution">
    <text evidence="1">The sequence shown here is derived from an EMBL/GenBank/DDBJ whole genome shotgun (WGS) entry which is preliminary data.</text>
</comment>
<keyword evidence="2" id="KW-1185">Reference proteome</keyword>